<reference evidence="4" key="1">
    <citation type="journal article" date="2021" name="Proc. Natl. Acad. Sci. U.S.A.">
        <title>A Catalog of Tens of Thousands of Viruses from Human Metagenomes Reveals Hidden Associations with Chronic Diseases.</title>
        <authorList>
            <person name="Tisza M.J."/>
            <person name="Buck C.B."/>
        </authorList>
    </citation>
    <scope>NUCLEOTIDE SEQUENCE</scope>
    <source>
        <strain evidence="4">Ctxc31</strain>
    </source>
</reference>
<sequence>MDIKSLFGLQSKAEKIQKYRDNLRQLHLLDKEIDQLGENFSLQKAQLNDLSNGDVELFEKAQNRFNAFLKQQSQDLQNVYKRKTKIEKSLASLEEDLEIADVLKDIKTLDSMRQSWMKGLIKKSIYIDLLKAKQGGKVRYADILVWRGSKLLILQRAGESGSYSEDWCIPGGHVDAGEDFRTAARRELFEETGIDTDDNLLTEVGVYDNGDVEIHYFMTYLDEFSPSLIVVDGFEEIGSAWIDPATEIDDYKFIFDMKDNIKKILGLPVEDVEVKAKTPIFTEVVDLAKSMVEGKISEKIFKAFCEKHKEEISKAGNKNYFSHKERKDLAKKGEAMPNGKYPIRNSQDLKDAIRLVGASDMPESEVKAWIRKRAKELGLEKELPESWDEVEKTMNTEDSQVLSKESLDPKTKGPQGSGVGEIEKSIDFKGARKKKEEKWNAESSKAVVEEDPDPELMTIWGSFNTNFSGTKIGIDRFADFLATFRKTIFEIGGEVELVLKTKDFGEQNWMFNDKKGVFRLDAISKVEDVRKSQIDNLSKFQENDLIIRFNDQDDLQMFKSVVQDWNNEGKINIQSISGGDKNELEKAEKQEKKVFNEYLNFIEGAKTRLKNIHWGEEDNSKHVYLDDLSEEVGEFEDKIAEAGQAGFGRFKDGEIQGDKVEEDDPVKICQMIFDRTIEFRKELEGKDEYNGEISWIDDFLASLKQSKYRLQMH</sequence>
<evidence type="ECO:0000256" key="2">
    <source>
        <dbReference type="SAM" id="MobiDB-lite"/>
    </source>
</evidence>
<dbReference type="PROSITE" id="PS00893">
    <property type="entry name" value="NUDIX_BOX"/>
    <property type="match status" value="1"/>
</dbReference>
<dbReference type="SUPFAM" id="SSF55811">
    <property type="entry name" value="Nudix"/>
    <property type="match status" value="1"/>
</dbReference>
<dbReference type="InterPro" id="IPR020084">
    <property type="entry name" value="NUDIX_hydrolase_CS"/>
</dbReference>
<dbReference type="PROSITE" id="PS51462">
    <property type="entry name" value="NUDIX"/>
    <property type="match status" value="1"/>
</dbReference>
<dbReference type="CDD" id="cd02883">
    <property type="entry name" value="NUDIX_Hydrolase"/>
    <property type="match status" value="1"/>
</dbReference>
<dbReference type="PRINTS" id="PR00502">
    <property type="entry name" value="NUDIXFAMILY"/>
</dbReference>
<dbReference type="InterPro" id="IPR000086">
    <property type="entry name" value="NUDIX_hydrolase_dom"/>
</dbReference>
<feature type="region of interest" description="Disordered" evidence="2">
    <location>
        <begin position="390"/>
        <end position="421"/>
    </location>
</feature>
<accession>A0A8S5MNG7</accession>
<dbReference type="Gene3D" id="3.90.79.10">
    <property type="entry name" value="Nucleoside Triphosphate Pyrophosphohydrolase"/>
    <property type="match status" value="1"/>
</dbReference>
<evidence type="ECO:0000256" key="1">
    <source>
        <dbReference type="ARBA" id="ARBA00022801"/>
    </source>
</evidence>
<dbReference type="Pfam" id="PF00293">
    <property type="entry name" value="NUDIX"/>
    <property type="match status" value="1"/>
</dbReference>
<organism evidence="4">
    <name type="scientific">Siphoviridae sp. ctxc31</name>
    <dbReference type="NCBI Taxonomy" id="2826520"/>
    <lineage>
        <taxon>Viruses</taxon>
        <taxon>Duplodnaviria</taxon>
        <taxon>Heunggongvirae</taxon>
        <taxon>Uroviricota</taxon>
        <taxon>Caudoviricetes</taxon>
    </lineage>
</organism>
<dbReference type="EMBL" id="BK014938">
    <property type="protein sequence ID" value="DAD83467.1"/>
    <property type="molecule type" value="Genomic_DNA"/>
</dbReference>
<proteinExistence type="predicted"/>
<protein>
    <submittedName>
        <fullName evidence="4">NUDIX hydrolase</fullName>
    </submittedName>
</protein>
<dbReference type="InterPro" id="IPR020476">
    <property type="entry name" value="Nudix_hydrolase"/>
</dbReference>
<dbReference type="PANTHER" id="PTHR43736">
    <property type="entry name" value="ADP-RIBOSE PYROPHOSPHATASE"/>
    <property type="match status" value="1"/>
</dbReference>
<dbReference type="PANTHER" id="PTHR43736:SF1">
    <property type="entry name" value="DIHYDRONEOPTERIN TRIPHOSPHATE DIPHOSPHATASE"/>
    <property type="match status" value="1"/>
</dbReference>
<keyword evidence="1 4" id="KW-0378">Hydrolase</keyword>
<dbReference type="GO" id="GO:0016787">
    <property type="term" value="F:hydrolase activity"/>
    <property type="evidence" value="ECO:0007669"/>
    <property type="project" value="UniProtKB-KW"/>
</dbReference>
<name>A0A8S5MNG7_9CAUD</name>
<dbReference type="InterPro" id="IPR015797">
    <property type="entry name" value="NUDIX_hydrolase-like_dom_sf"/>
</dbReference>
<evidence type="ECO:0000313" key="4">
    <source>
        <dbReference type="EMBL" id="DAD83467.1"/>
    </source>
</evidence>
<feature type="domain" description="Nudix hydrolase" evidence="3">
    <location>
        <begin position="136"/>
        <end position="265"/>
    </location>
</feature>
<evidence type="ECO:0000259" key="3">
    <source>
        <dbReference type="PROSITE" id="PS51462"/>
    </source>
</evidence>